<reference evidence="1" key="1">
    <citation type="submission" date="2011-01" db="EMBL/GenBank/DDBJ databases">
        <title>Complete sequence of chromosome of Thermovibrio ammonificans HB-1.</title>
        <authorList>
            <consortium name="US DOE Joint Genome Institute"/>
            <person name="Lucas S."/>
            <person name="Copeland A."/>
            <person name="Lapidus A."/>
            <person name="Cheng J.-F."/>
            <person name="Goodwin L."/>
            <person name="Pitluck S."/>
            <person name="Davenport K."/>
            <person name="Detter J.C."/>
            <person name="Han C."/>
            <person name="Tapia R."/>
            <person name="Land M."/>
            <person name="Hauser L."/>
            <person name="Kyrpides N."/>
            <person name="Ivanova N."/>
            <person name="Ovchinnikova G."/>
            <person name="Vetriani C."/>
            <person name="Woyke T."/>
        </authorList>
    </citation>
    <scope>NUCLEOTIDE SEQUENCE [LARGE SCALE GENOMIC DNA]</scope>
    <source>
        <strain evidence="1">HB-1</strain>
    </source>
</reference>
<name>E8T3C2_THEA1</name>
<protein>
    <submittedName>
        <fullName evidence="1">Uncharacterized protein</fullName>
    </submittedName>
</protein>
<proteinExistence type="predicted"/>
<dbReference type="eggNOG" id="ENOG50345RX">
    <property type="taxonomic scope" value="Bacteria"/>
</dbReference>
<organism evidence="1 2">
    <name type="scientific">Thermovibrio ammonificans (strain DSM 15698 / JCM 12110 / HB-1)</name>
    <dbReference type="NCBI Taxonomy" id="648996"/>
    <lineage>
        <taxon>Bacteria</taxon>
        <taxon>Pseudomonadati</taxon>
        <taxon>Aquificota</taxon>
        <taxon>Aquificia</taxon>
        <taxon>Desulfurobacteriales</taxon>
        <taxon>Desulfurobacteriaceae</taxon>
        <taxon>Thermovibrio</taxon>
    </lineage>
</organism>
<evidence type="ECO:0000313" key="1">
    <source>
        <dbReference type="EMBL" id="ADU97254.1"/>
    </source>
</evidence>
<dbReference type="AlphaFoldDB" id="E8T3C2"/>
<dbReference type="STRING" id="648996.Theam_1291"/>
<dbReference type="OrthoDB" id="14871at2"/>
<dbReference type="EMBL" id="CP002444">
    <property type="protein sequence ID" value="ADU97254.1"/>
    <property type="molecule type" value="Genomic_DNA"/>
</dbReference>
<dbReference type="Proteomes" id="UP000006362">
    <property type="component" value="Chromosome"/>
</dbReference>
<dbReference type="HOGENOM" id="CLU_2552788_0_0_0"/>
<dbReference type="KEGG" id="tam:Theam_1291"/>
<dbReference type="RefSeq" id="WP_013538040.1">
    <property type="nucleotide sequence ID" value="NC_014926.1"/>
</dbReference>
<keyword evidence="2" id="KW-1185">Reference proteome</keyword>
<gene>
    <name evidence="1" type="ordered locus">Theam_1291</name>
</gene>
<accession>E8T3C2</accession>
<sequence length="85" mass="9555">MGKYTRLMKCSTCGNAGEFTYIGSRNVNREGDIKEIIGEKEMWISYFRCPSCGAVEVEFHPVGEKPDVPKEFFVEVGKDGKKLGE</sequence>
<evidence type="ECO:0000313" key="2">
    <source>
        <dbReference type="Proteomes" id="UP000006362"/>
    </source>
</evidence>